<sequence>MSPDPVLHQRIADSFSAQSLMTTLGARLQSVREGEVRIVLPWAAHLSQQQGFVHAGAISSVLDSACGYAALTRAPAGCEVVTAEFKINLVRPAIGAHFVAIGRVQHAGQRLTVCSGEVLACAVALDEATAQSPMKVVALMQATVVHVTVPPG</sequence>
<evidence type="ECO:0000313" key="1">
    <source>
        <dbReference type="EMBL" id="MEJ7137405.1"/>
    </source>
</evidence>
<accession>A0ACC6NZP6</accession>
<gene>
    <name evidence="1" type="ORF">RV045_03035</name>
</gene>
<dbReference type="Proteomes" id="UP001364695">
    <property type="component" value="Unassembled WGS sequence"/>
</dbReference>
<protein>
    <submittedName>
        <fullName evidence="1">PaaI family thioesterase</fullName>
        <ecNumber evidence="1">3.1.2.-</ecNumber>
    </submittedName>
</protein>
<dbReference type="EC" id="3.1.2.-" evidence="1"/>
<organism evidence="1 2">
    <name type="scientific">Amphibiibacter pelophylacis</name>
    <dbReference type="NCBI Taxonomy" id="1799477"/>
    <lineage>
        <taxon>Bacteria</taxon>
        <taxon>Pseudomonadati</taxon>
        <taxon>Pseudomonadota</taxon>
        <taxon>Betaproteobacteria</taxon>
        <taxon>Burkholderiales</taxon>
        <taxon>Sphaerotilaceae</taxon>
        <taxon>Amphibiibacter</taxon>
    </lineage>
</organism>
<evidence type="ECO:0000313" key="2">
    <source>
        <dbReference type="Proteomes" id="UP001364695"/>
    </source>
</evidence>
<keyword evidence="2" id="KW-1185">Reference proteome</keyword>
<name>A0ACC6NZP6_9BURK</name>
<proteinExistence type="predicted"/>
<comment type="caution">
    <text evidence="1">The sequence shown here is derived from an EMBL/GenBank/DDBJ whole genome shotgun (WGS) entry which is preliminary data.</text>
</comment>
<reference evidence="1" key="1">
    <citation type="submission" date="2023-10" db="EMBL/GenBank/DDBJ databases">
        <title>Amphibacter perezi, gen. nov., sp. nov. a novel taxa of the family Comamonadaceae, class Betaproteobacteria isolated from the skin microbiota of Pelophylax perezi from different populations.</title>
        <authorList>
            <person name="Costa S."/>
            <person name="Proenca D.N."/>
            <person name="Lopes I."/>
            <person name="Morais P.V."/>
        </authorList>
    </citation>
    <scope>NUCLEOTIDE SEQUENCE</scope>
    <source>
        <strain evidence="1">SL12-8</strain>
    </source>
</reference>
<dbReference type="EMBL" id="JAWDIE010000003">
    <property type="protein sequence ID" value="MEJ7137405.1"/>
    <property type="molecule type" value="Genomic_DNA"/>
</dbReference>
<keyword evidence="1" id="KW-0378">Hydrolase</keyword>